<accession>A0A395HC97</accession>
<gene>
    <name evidence="2" type="ORF">BO80DRAFT_204109</name>
</gene>
<dbReference type="EMBL" id="KZ824423">
    <property type="protein sequence ID" value="RAL04588.1"/>
    <property type="molecule type" value="Genomic_DNA"/>
</dbReference>
<evidence type="ECO:0000256" key="1">
    <source>
        <dbReference type="SAM" id="MobiDB-lite"/>
    </source>
</evidence>
<protein>
    <submittedName>
        <fullName evidence="2">Uncharacterized protein</fullName>
    </submittedName>
</protein>
<sequence>MDTPQPHASYVKAQDSLPHPVRSTESASRTHPSVIVPSTTTRTFPKPIPRIMGRFRVSSVLLLIRINFPLLTGPNPPLCIHEEQLPGILLTSLSITSTGDHKNSG</sequence>
<name>A0A395HC97_9EURO</name>
<feature type="region of interest" description="Disordered" evidence="1">
    <location>
        <begin position="1"/>
        <end position="41"/>
    </location>
</feature>
<proteinExistence type="predicted"/>
<dbReference type="GeneID" id="37219095"/>
<evidence type="ECO:0000313" key="2">
    <source>
        <dbReference type="EMBL" id="RAL04588.1"/>
    </source>
</evidence>
<dbReference type="RefSeq" id="XP_025578915.1">
    <property type="nucleotide sequence ID" value="XM_025714230.1"/>
</dbReference>
<dbReference type="AlphaFoldDB" id="A0A395HC97"/>
<feature type="compositionally biased region" description="Polar residues" evidence="1">
    <location>
        <begin position="23"/>
        <end position="41"/>
    </location>
</feature>
<evidence type="ECO:0000313" key="3">
    <source>
        <dbReference type="Proteomes" id="UP000249402"/>
    </source>
</evidence>
<keyword evidence="3" id="KW-1185">Reference proteome</keyword>
<dbReference type="VEuPathDB" id="FungiDB:BO80DRAFT_204109"/>
<reference evidence="2 3" key="1">
    <citation type="submission" date="2018-02" db="EMBL/GenBank/DDBJ databases">
        <title>The genomes of Aspergillus section Nigri reveals drivers in fungal speciation.</title>
        <authorList>
            <consortium name="DOE Joint Genome Institute"/>
            <person name="Vesth T.C."/>
            <person name="Nybo J."/>
            <person name="Theobald S."/>
            <person name="Brandl J."/>
            <person name="Frisvad J.C."/>
            <person name="Nielsen K.F."/>
            <person name="Lyhne E.K."/>
            <person name="Kogle M.E."/>
            <person name="Kuo A."/>
            <person name="Riley R."/>
            <person name="Clum A."/>
            <person name="Nolan M."/>
            <person name="Lipzen A."/>
            <person name="Salamov A."/>
            <person name="Henrissat B."/>
            <person name="Wiebenga A."/>
            <person name="De vries R.P."/>
            <person name="Grigoriev I.V."/>
            <person name="Mortensen U.H."/>
            <person name="Andersen M.R."/>
            <person name="Baker S.E."/>
        </authorList>
    </citation>
    <scope>NUCLEOTIDE SEQUENCE [LARGE SCALE GENOMIC DNA]</scope>
    <source>
        <strain evidence="2 3">CBS 121593</strain>
    </source>
</reference>
<dbReference type="Proteomes" id="UP000249402">
    <property type="component" value="Unassembled WGS sequence"/>
</dbReference>
<organism evidence="2 3">
    <name type="scientific">Aspergillus ibericus CBS 121593</name>
    <dbReference type="NCBI Taxonomy" id="1448316"/>
    <lineage>
        <taxon>Eukaryota</taxon>
        <taxon>Fungi</taxon>
        <taxon>Dikarya</taxon>
        <taxon>Ascomycota</taxon>
        <taxon>Pezizomycotina</taxon>
        <taxon>Eurotiomycetes</taxon>
        <taxon>Eurotiomycetidae</taxon>
        <taxon>Eurotiales</taxon>
        <taxon>Aspergillaceae</taxon>
        <taxon>Aspergillus</taxon>
        <taxon>Aspergillus subgen. Circumdati</taxon>
    </lineage>
</organism>